<gene>
    <name evidence="1" type="ORF">H9S92_14015</name>
</gene>
<feature type="non-terminal residue" evidence="1">
    <location>
        <position position="1"/>
    </location>
</feature>
<feature type="non-terminal residue" evidence="1">
    <location>
        <position position="723"/>
    </location>
</feature>
<dbReference type="PANTHER" id="PTHR24273:SF32">
    <property type="entry name" value="HYALIN"/>
    <property type="match status" value="1"/>
</dbReference>
<dbReference type="AlphaFoldDB" id="A0A923PPW3"/>
<organism evidence="1 2">
    <name type="scientific">Neolewinella lacunae</name>
    <dbReference type="NCBI Taxonomy" id="1517758"/>
    <lineage>
        <taxon>Bacteria</taxon>
        <taxon>Pseudomonadati</taxon>
        <taxon>Bacteroidota</taxon>
        <taxon>Saprospiria</taxon>
        <taxon>Saprospirales</taxon>
        <taxon>Lewinellaceae</taxon>
        <taxon>Neolewinella</taxon>
    </lineage>
</organism>
<evidence type="ECO:0000313" key="1">
    <source>
        <dbReference type="EMBL" id="MBC6995284.1"/>
    </source>
</evidence>
<sequence length="723" mass="74487">TDGSGNVTLDTIIVTILDTITPVIVCEAITVALDSTGTATIENDDAVISIDDNCPDNLSGPFTVGGPAARTFDCSFADSTFQRTVVITDASGNQGSCTYDVTVIDNITPVIVCEAIEVALDSMGVAMIENADAVVSIYDNCPDNLSGPFTVGGPAARTFDCSFADSTFQRTVVITDASGNQGSCTYDVTVIDTIVPVIVCEAIEVALDSMGVAMIENADAVVSIYDNCPADLSGPFTVGGPAARTFDCSFADSTFQRTVVITDASGNQGSCTYDVTVIDTIAPIVTCEEIVVQLDEAGAGTYCEIALFEATDNCAVNFAPFDQCFVLGCADVGTFEVPITVSDFSGNSSSCTATVTVEDNVPPVALCQDVTIELDEEGNASIAAGATGTPTAVTEVSGSLDVGDLQFARPNANGLTCGTTSPADHYYEVFNFTISAEDMYTFTMMDVLGPDFYFILYEGGFDPALPCANFLAGDDDGPGSTEPELMIQLTLVPGNYSLVTSTFSGNDPDGPYTYTISSANGGQVFAAGGGGSSDAPLVDGGSSDACGIATYAVSQADFTCANVGPNEVTLTVTDVNGNSSTCTATVTVEDNIAPEIVVTPQTVVLSNANGTATLTVADLATATDICGIASLTASQLLFTCEDIGEVEVIITATDVNGNVTTAPVIVTVQFLQPNLSCIGEINLTLNDDCQGLLIPRMVLTGNVACLDVFGFDITVMDSDPSNG</sequence>
<dbReference type="EMBL" id="JACSIT010000124">
    <property type="protein sequence ID" value="MBC6995284.1"/>
    <property type="molecule type" value="Genomic_DNA"/>
</dbReference>
<proteinExistence type="predicted"/>
<accession>A0A923PPW3</accession>
<dbReference type="PANTHER" id="PTHR24273">
    <property type="entry name" value="FI04643P-RELATED"/>
    <property type="match status" value="1"/>
</dbReference>
<keyword evidence="2" id="KW-1185">Reference proteome</keyword>
<evidence type="ECO:0000313" key="2">
    <source>
        <dbReference type="Proteomes" id="UP000650081"/>
    </source>
</evidence>
<comment type="caution">
    <text evidence="1">The sequence shown here is derived from an EMBL/GenBank/DDBJ whole genome shotgun (WGS) entry which is preliminary data.</text>
</comment>
<reference evidence="1" key="1">
    <citation type="submission" date="2020-08" db="EMBL/GenBank/DDBJ databases">
        <title>Lewinella bacteria from marine environments.</title>
        <authorList>
            <person name="Zhong Y."/>
        </authorList>
    </citation>
    <scope>NUCLEOTIDE SEQUENCE</scope>
    <source>
        <strain evidence="1">KCTC 42187</strain>
    </source>
</reference>
<dbReference type="RefSeq" id="WP_187467328.1">
    <property type="nucleotide sequence ID" value="NZ_JACSIT010000124.1"/>
</dbReference>
<evidence type="ECO:0008006" key="3">
    <source>
        <dbReference type="Google" id="ProtNLM"/>
    </source>
</evidence>
<dbReference type="Proteomes" id="UP000650081">
    <property type="component" value="Unassembled WGS sequence"/>
</dbReference>
<name>A0A923PPW3_9BACT</name>
<dbReference type="Gene3D" id="2.60.40.10">
    <property type="entry name" value="Immunoglobulins"/>
    <property type="match status" value="1"/>
</dbReference>
<protein>
    <recommendedName>
        <fullName evidence="3">HYR domain-containing protein</fullName>
    </recommendedName>
</protein>
<dbReference type="InterPro" id="IPR013783">
    <property type="entry name" value="Ig-like_fold"/>
</dbReference>